<comment type="similarity">
    <text evidence="2">Belongs to the major facilitator superfamily. Monocarboxylate porter (TC 2.A.1.13) family.</text>
</comment>
<dbReference type="OrthoDB" id="6509908at2759"/>
<evidence type="ECO:0000256" key="3">
    <source>
        <dbReference type="SAM" id="Phobius"/>
    </source>
</evidence>
<keyword evidence="6" id="KW-1185">Reference proteome</keyword>
<evidence type="ECO:0000256" key="1">
    <source>
        <dbReference type="ARBA" id="ARBA00004141"/>
    </source>
</evidence>
<evidence type="ECO:0000313" key="5">
    <source>
        <dbReference type="EMBL" id="CEJ94650.1"/>
    </source>
</evidence>
<feature type="transmembrane region" description="Helical" evidence="3">
    <location>
        <begin position="30"/>
        <end position="50"/>
    </location>
</feature>
<dbReference type="EMBL" id="CDHN01000007">
    <property type="protein sequence ID" value="CEJ94650.1"/>
    <property type="molecule type" value="Genomic_DNA"/>
</dbReference>
<feature type="transmembrane region" description="Helical" evidence="3">
    <location>
        <begin position="321"/>
        <end position="340"/>
    </location>
</feature>
<keyword evidence="3" id="KW-0812">Transmembrane</keyword>
<accession>A0A0A1TRF1</accession>
<dbReference type="InterPro" id="IPR011701">
    <property type="entry name" value="MFS"/>
</dbReference>
<dbReference type="GO" id="GO:0016020">
    <property type="term" value="C:membrane"/>
    <property type="evidence" value="ECO:0007669"/>
    <property type="project" value="UniProtKB-SubCell"/>
</dbReference>
<feature type="transmembrane region" description="Helical" evidence="3">
    <location>
        <begin position="158"/>
        <end position="177"/>
    </location>
</feature>
<feature type="transmembrane region" description="Helical" evidence="3">
    <location>
        <begin position="189"/>
        <end position="208"/>
    </location>
</feature>
<feature type="domain" description="Major facilitator superfamily (MFS) profile" evidence="4">
    <location>
        <begin position="31"/>
        <end position="411"/>
    </location>
</feature>
<dbReference type="Gene3D" id="1.20.1250.20">
    <property type="entry name" value="MFS general substrate transporter like domains"/>
    <property type="match status" value="1"/>
</dbReference>
<feature type="transmembrane region" description="Helical" evidence="3">
    <location>
        <begin position="70"/>
        <end position="89"/>
    </location>
</feature>
<dbReference type="AlphaFoldDB" id="A0A0A1TRF1"/>
<feature type="transmembrane region" description="Helical" evidence="3">
    <location>
        <begin position="270"/>
        <end position="290"/>
    </location>
</feature>
<evidence type="ECO:0000259" key="4">
    <source>
        <dbReference type="PROSITE" id="PS50850"/>
    </source>
</evidence>
<dbReference type="Pfam" id="PF07690">
    <property type="entry name" value="MFS_1"/>
    <property type="match status" value="1"/>
</dbReference>
<name>A0A0A1TRF1_9HYPO</name>
<comment type="subcellular location">
    <subcellularLocation>
        <location evidence="1">Membrane</location>
        <topology evidence="1">Multi-pass membrane protein</topology>
    </subcellularLocation>
</comment>
<evidence type="ECO:0000256" key="2">
    <source>
        <dbReference type="ARBA" id="ARBA00006727"/>
    </source>
</evidence>
<dbReference type="InterPro" id="IPR036259">
    <property type="entry name" value="MFS_trans_sf"/>
</dbReference>
<keyword evidence="3" id="KW-1133">Transmembrane helix</keyword>
<proteinExistence type="inferred from homology"/>
<dbReference type="HOGENOM" id="CLU_001265_1_1_1"/>
<evidence type="ECO:0000313" key="6">
    <source>
        <dbReference type="Proteomes" id="UP000039046"/>
    </source>
</evidence>
<reference evidence="5 6" key="1">
    <citation type="journal article" date="2015" name="Genome Announc.">
        <title>Draft Genome Sequence and Gene Annotation of the Entomopathogenic Fungus Verticillium hemipterigenum.</title>
        <authorList>
            <person name="Horn F."/>
            <person name="Habel A."/>
            <person name="Scharf D.H."/>
            <person name="Dworschak J."/>
            <person name="Brakhage A.A."/>
            <person name="Guthke R."/>
            <person name="Hertweck C."/>
            <person name="Linde J."/>
        </authorList>
    </citation>
    <scope>NUCLEOTIDE SEQUENCE [LARGE SCALE GENOMIC DNA]</scope>
</reference>
<feature type="transmembrane region" description="Helical" evidence="3">
    <location>
        <begin position="125"/>
        <end position="146"/>
    </location>
</feature>
<dbReference type="GO" id="GO:0022857">
    <property type="term" value="F:transmembrane transporter activity"/>
    <property type="evidence" value="ECO:0007669"/>
    <property type="project" value="InterPro"/>
</dbReference>
<sequence>MTVNPCNKLQDPEKQDAPEVYPPDEGIMPWIQVAGSFCLMFASWGSVMSYGAFQEFYKSNMITGQTSSSTIAWIGSLQAFLLMFGAALTGTLYDSGYFREMLYAGSFLMVFGLMMTSLAHEYWQFILAQSVCAGSGMGLVALGALATTGTWFVKRRGLAVGIGSTGASVGGIVLPISLRHLIPQIGFPWAVRSMAFIVAAMLILPLAVSRQRLRPNRRNTLLDFRSLLQIDFGLYWLSIFLAFLGFFVFFTFIESWAVATHLDTHGVPPYYILAIINASSIFGRIFPNFLSDTIGPLNIQAPATLIAGVLVFAWIPAHSIGSVMVVSILYGFFSGSLVSLPPSSIASMTANMGELGGRIGMVFLAMAFGSLIGAPVAGAIVQQLGYDGARIYGGCMIIAGAAVMFASRIKKTGPKFLVKG</sequence>
<gene>
    <name evidence="5" type="ORF">VHEMI10169</name>
</gene>
<dbReference type="SUPFAM" id="SSF103473">
    <property type="entry name" value="MFS general substrate transporter"/>
    <property type="match status" value="1"/>
</dbReference>
<feature type="transmembrane region" description="Helical" evidence="3">
    <location>
        <begin position="391"/>
        <end position="409"/>
    </location>
</feature>
<feature type="transmembrane region" description="Helical" evidence="3">
    <location>
        <begin position="234"/>
        <end position="258"/>
    </location>
</feature>
<feature type="transmembrane region" description="Helical" evidence="3">
    <location>
        <begin position="361"/>
        <end position="385"/>
    </location>
</feature>
<keyword evidence="3" id="KW-0472">Membrane</keyword>
<dbReference type="Proteomes" id="UP000039046">
    <property type="component" value="Unassembled WGS sequence"/>
</dbReference>
<dbReference type="PANTHER" id="PTHR11360">
    <property type="entry name" value="MONOCARBOXYLATE TRANSPORTER"/>
    <property type="match status" value="1"/>
</dbReference>
<protein>
    <recommendedName>
        <fullName evidence="4">Major facilitator superfamily (MFS) profile domain-containing protein</fullName>
    </recommendedName>
</protein>
<organism evidence="5 6">
    <name type="scientific">[Torrubiella] hemipterigena</name>
    <dbReference type="NCBI Taxonomy" id="1531966"/>
    <lineage>
        <taxon>Eukaryota</taxon>
        <taxon>Fungi</taxon>
        <taxon>Dikarya</taxon>
        <taxon>Ascomycota</taxon>
        <taxon>Pezizomycotina</taxon>
        <taxon>Sordariomycetes</taxon>
        <taxon>Hypocreomycetidae</taxon>
        <taxon>Hypocreales</taxon>
        <taxon>Clavicipitaceae</taxon>
        <taxon>Clavicipitaceae incertae sedis</taxon>
        <taxon>'Torrubiella' clade</taxon>
    </lineage>
</organism>
<dbReference type="InterPro" id="IPR050327">
    <property type="entry name" value="Proton-linked_MCT"/>
</dbReference>
<dbReference type="PROSITE" id="PS50850">
    <property type="entry name" value="MFS"/>
    <property type="match status" value="1"/>
</dbReference>
<dbReference type="InterPro" id="IPR020846">
    <property type="entry name" value="MFS_dom"/>
</dbReference>
<dbReference type="PANTHER" id="PTHR11360:SF234">
    <property type="entry name" value="MFS-TYPE TRANSPORTER DBAD-RELATED"/>
    <property type="match status" value="1"/>
</dbReference>
<feature type="transmembrane region" description="Helical" evidence="3">
    <location>
        <begin position="297"/>
        <end position="315"/>
    </location>
</feature>